<proteinExistence type="predicted"/>
<dbReference type="Proteomes" id="UP001627408">
    <property type="component" value="Unassembled WGS sequence"/>
</dbReference>
<gene>
    <name evidence="2" type="ORF">ACERZ8_13730</name>
</gene>
<keyword evidence="1" id="KW-0732">Signal</keyword>
<protein>
    <submittedName>
        <fullName evidence="2">DUF1194 domain-containing protein</fullName>
    </submittedName>
</protein>
<dbReference type="Gene3D" id="3.40.50.410">
    <property type="entry name" value="von Willebrand factor, type A domain"/>
    <property type="match status" value="1"/>
</dbReference>
<organism evidence="2 3">
    <name type="scientific">Tateyamaria armeniaca</name>
    <dbReference type="NCBI Taxonomy" id="2518930"/>
    <lineage>
        <taxon>Bacteria</taxon>
        <taxon>Pseudomonadati</taxon>
        <taxon>Pseudomonadota</taxon>
        <taxon>Alphaproteobacteria</taxon>
        <taxon>Rhodobacterales</taxon>
        <taxon>Roseobacteraceae</taxon>
        <taxon>Tateyamaria</taxon>
    </lineage>
</organism>
<reference evidence="2 3" key="1">
    <citation type="submission" date="2024-08" db="EMBL/GenBank/DDBJ databases">
        <title>Tateyamaria sp. nov., isolated from marine algae.</title>
        <authorList>
            <person name="Choi B.J."/>
            <person name="Kim J.M."/>
            <person name="Lee J.K."/>
            <person name="Choi D.G."/>
            <person name="Bayburt H."/>
            <person name="Baek J.H."/>
            <person name="Han D.M."/>
            <person name="Jeon C.O."/>
        </authorList>
    </citation>
    <scope>NUCLEOTIDE SEQUENCE [LARGE SCALE GENOMIC DNA]</scope>
    <source>
        <strain evidence="2 3">KMU-156</strain>
    </source>
</reference>
<keyword evidence="3" id="KW-1185">Reference proteome</keyword>
<dbReference type="Pfam" id="PF06707">
    <property type="entry name" value="DUF1194"/>
    <property type="match status" value="1"/>
</dbReference>
<feature type="chain" id="PRO_5046442055" evidence="1">
    <location>
        <begin position="18"/>
        <end position="265"/>
    </location>
</feature>
<dbReference type="InterPro" id="IPR036465">
    <property type="entry name" value="vWFA_dom_sf"/>
</dbReference>
<accession>A0ABW8UUR1</accession>
<sequence>MRILLLLAFLWATTSHAEDRIEVDVELFLAVDVSRSMQPFELEIQRRGYAAALTSDEVQAAIGGGMLGRIAITYVEWAGANSQRTIVPWTLLESPDHAAEIAGQITANFNDALRRTSISGALDFAAASIEDNGFEGLRRVIDVSGDGPNNMGDPVTRARDRVLARGMTINGLPLMTQDDSITSRYNIDDLDAYYTACVIGGTGAFVLPVTDWAEFEEAVRRKLVLEIAALPAPRERLWRTQSPKPYDCLIGEKIWEKNRSLFAYP</sequence>
<dbReference type="EMBL" id="JBHDIY010000002">
    <property type="protein sequence ID" value="MFL4470890.1"/>
    <property type="molecule type" value="Genomic_DNA"/>
</dbReference>
<comment type="caution">
    <text evidence="2">The sequence shown here is derived from an EMBL/GenBank/DDBJ whole genome shotgun (WGS) entry which is preliminary data.</text>
</comment>
<name>A0ABW8UUR1_9RHOB</name>
<evidence type="ECO:0000313" key="3">
    <source>
        <dbReference type="Proteomes" id="UP001627408"/>
    </source>
</evidence>
<dbReference type="RefSeq" id="WP_407592724.1">
    <property type="nucleotide sequence ID" value="NZ_JBHDIY010000002.1"/>
</dbReference>
<evidence type="ECO:0000313" key="2">
    <source>
        <dbReference type="EMBL" id="MFL4470890.1"/>
    </source>
</evidence>
<dbReference type="InterPro" id="IPR010607">
    <property type="entry name" value="DUF1194"/>
</dbReference>
<feature type="signal peptide" evidence="1">
    <location>
        <begin position="1"/>
        <end position="17"/>
    </location>
</feature>
<dbReference type="SUPFAM" id="SSF53300">
    <property type="entry name" value="vWA-like"/>
    <property type="match status" value="1"/>
</dbReference>
<evidence type="ECO:0000256" key="1">
    <source>
        <dbReference type="SAM" id="SignalP"/>
    </source>
</evidence>